<sequence>MKPVVDAICVGTAKPFRDGEQSAFAKEPVAGPVAIGAEGLVGDTQADRKHHGGPHMAVHLYPRAHHVYWEHELGGHDVLALPGAFGTNLSVDGICERDVYLGDRFQLGEAVLEISQPRLPCWKIEHRFDRKGMVAKIIATGRSGWYFRVIQQGVAESGQRLERVETGRTPWTIEQVFLSIVNPKSGASKDDLLAMADCDLLSPSWRDGAAKKASAL</sequence>
<proteinExistence type="predicted"/>
<dbReference type="GO" id="GO:0030170">
    <property type="term" value="F:pyridoxal phosphate binding"/>
    <property type="evidence" value="ECO:0007669"/>
    <property type="project" value="InterPro"/>
</dbReference>
<dbReference type="Proteomes" id="UP000446786">
    <property type="component" value="Unassembled WGS sequence"/>
</dbReference>
<dbReference type="OrthoDB" id="9786134at2"/>
<dbReference type="InterPro" id="IPR052353">
    <property type="entry name" value="Benzoxazolinone_Detox_Enz"/>
</dbReference>
<dbReference type="InterPro" id="IPR011037">
    <property type="entry name" value="Pyrv_Knase-like_insert_dom_sf"/>
</dbReference>
<evidence type="ECO:0000313" key="3">
    <source>
        <dbReference type="Proteomes" id="UP000446786"/>
    </source>
</evidence>
<keyword evidence="3" id="KW-1185">Reference proteome</keyword>
<dbReference type="Gene3D" id="2.40.33.20">
    <property type="entry name" value="PK beta-barrel domain-like"/>
    <property type="match status" value="1"/>
</dbReference>
<name>A0A845B113_9SPHN</name>
<dbReference type="PANTHER" id="PTHR30212:SF2">
    <property type="entry name" value="PROTEIN YIIM"/>
    <property type="match status" value="1"/>
</dbReference>
<evidence type="ECO:0000313" key="2">
    <source>
        <dbReference type="EMBL" id="MXP32678.1"/>
    </source>
</evidence>
<accession>A0A845B113</accession>
<dbReference type="GO" id="GO:0030151">
    <property type="term" value="F:molybdenum ion binding"/>
    <property type="evidence" value="ECO:0007669"/>
    <property type="project" value="InterPro"/>
</dbReference>
<dbReference type="Pfam" id="PF03473">
    <property type="entry name" value="MOSC"/>
    <property type="match status" value="1"/>
</dbReference>
<evidence type="ECO:0000259" key="1">
    <source>
        <dbReference type="PROSITE" id="PS51340"/>
    </source>
</evidence>
<dbReference type="PROSITE" id="PS51340">
    <property type="entry name" value="MOSC"/>
    <property type="match status" value="1"/>
</dbReference>
<dbReference type="EMBL" id="WTYE01000001">
    <property type="protein sequence ID" value="MXP32678.1"/>
    <property type="molecule type" value="Genomic_DNA"/>
</dbReference>
<protein>
    <submittedName>
        <fullName evidence="2">MOSC domain-containing protein</fullName>
    </submittedName>
</protein>
<organism evidence="2 3">
    <name type="scientific">Parerythrobacter jejuensis</name>
    <dbReference type="NCBI Taxonomy" id="795812"/>
    <lineage>
        <taxon>Bacteria</taxon>
        <taxon>Pseudomonadati</taxon>
        <taxon>Pseudomonadota</taxon>
        <taxon>Alphaproteobacteria</taxon>
        <taxon>Sphingomonadales</taxon>
        <taxon>Erythrobacteraceae</taxon>
        <taxon>Parerythrobacter</taxon>
    </lineage>
</organism>
<dbReference type="SUPFAM" id="SSF50800">
    <property type="entry name" value="PK beta-barrel domain-like"/>
    <property type="match status" value="1"/>
</dbReference>
<gene>
    <name evidence="2" type="ORF">GRI94_12685</name>
</gene>
<dbReference type="RefSeq" id="WP_160779998.1">
    <property type="nucleotide sequence ID" value="NZ_BAAAZF010000001.1"/>
</dbReference>
<dbReference type="AlphaFoldDB" id="A0A845B113"/>
<comment type="caution">
    <text evidence="2">The sequence shown here is derived from an EMBL/GenBank/DDBJ whole genome shotgun (WGS) entry which is preliminary data.</text>
</comment>
<reference evidence="2 3" key="1">
    <citation type="submission" date="2019-12" db="EMBL/GenBank/DDBJ databases">
        <title>Genomic-based taxomic classification of the family Erythrobacteraceae.</title>
        <authorList>
            <person name="Xu L."/>
        </authorList>
    </citation>
    <scope>NUCLEOTIDE SEQUENCE [LARGE SCALE GENOMIC DNA]</scope>
    <source>
        <strain evidence="2 3">JCM 16677</strain>
    </source>
</reference>
<feature type="domain" description="MOSC" evidence="1">
    <location>
        <begin position="27"/>
        <end position="164"/>
    </location>
</feature>
<dbReference type="PANTHER" id="PTHR30212">
    <property type="entry name" value="PROTEIN YIIM"/>
    <property type="match status" value="1"/>
</dbReference>
<dbReference type="InterPro" id="IPR005302">
    <property type="entry name" value="MoCF_Sase_C"/>
</dbReference>
<dbReference type="GO" id="GO:0003824">
    <property type="term" value="F:catalytic activity"/>
    <property type="evidence" value="ECO:0007669"/>
    <property type="project" value="InterPro"/>
</dbReference>